<evidence type="ECO:0000313" key="13">
    <source>
        <dbReference type="Proteomes" id="UP000283509"/>
    </source>
</evidence>
<evidence type="ECO:0000256" key="5">
    <source>
        <dbReference type="ARBA" id="ARBA00022454"/>
    </source>
</evidence>
<evidence type="ECO:0000256" key="6">
    <source>
        <dbReference type="ARBA" id="ARBA00022490"/>
    </source>
</evidence>
<keyword evidence="9" id="KW-0226">DNA condensation</keyword>
<dbReference type="PANTHER" id="PTHR13108">
    <property type="entry name" value="CONDENSIN COMPLEX SUBUNIT 2"/>
    <property type="match status" value="1"/>
</dbReference>
<evidence type="ECO:0000256" key="2">
    <source>
        <dbReference type="ARBA" id="ARBA00004496"/>
    </source>
</evidence>
<comment type="subcellular location">
    <subcellularLocation>
        <location evidence="1">Chromosome</location>
    </subcellularLocation>
    <subcellularLocation>
        <location evidence="2">Cytoplasm</location>
    </subcellularLocation>
</comment>
<reference evidence="12 13" key="2">
    <citation type="submission" date="2019-01" db="EMBL/GenBank/DDBJ databases">
        <title>The decoding of complex shrimp genome reveals the adaptation for benthos swimmer, frequently molting mechanism and breeding impact on genome.</title>
        <authorList>
            <person name="Sun Y."/>
            <person name="Gao Y."/>
            <person name="Yu Y."/>
        </authorList>
    </citation>
    <scope>NUCLEOTIDE SEQUENCE [LARGE SCALE GENOMIC DNA]</scope>
    <source>
        <tissue evidence="12">Muscle</tissue>
    </source>
</reference>
<keyword evidence="10" id="KW-0131">Cell cycle</keyword>
<name>A0A3R7QAK6_PENVA</name>
<keyword evidence="7" id="KW-0132">Cell division</keyword>
<evidence type="ECO:0000256" key="8">
    <source>
        <dbReference type="ARBA" id="ARBA00022776"/>
    </source>
</evidence>
<dbReference type="EMBL" id="QCYY01002087">
    <property type="protein sequence ID" value="ROT72947.1"/>
    <property type="molecule type" value="Genomic_DNA"/>
</dbReference>
<evidence type="ECO:0000256" key="1">
    <source>
        <dbReference type="ARBA" id="ARBA00004286"/>
    </source>
</evidence>
<dbReference type="GO" id="GO:0051301">
    <property type="term" value="P:cell division"/>
    <property type="evidence" value="ECO:0007669"/>
    <property type="project" value="UniProtKB-KW"/>
</dbReference>
<comment type="caution">
    <text evidence="12">The sequence shown here is derived from an EMBL/GenBank/DDBJ whole genome shotgun (WGS) entry which is preliminary data.</text>
</comment>
<evidence type="ECO:0000256" key="3">
    <source>
        <dbReference type="ARBA" id="ARBA00009471"/>
    </source>
</evidence>
<keyword evidence="5" id="KW-0158">Chromosome</keyword>
<gene>
    <name evidence="12" type="ORF">C7M84_008651</name>
</gene>
<dbReference type="GO" id="GO:0007076">
    <property type="term" value="P:mitotic chromosome condensation"/>
    <property type="evidence" value="ECO:0007669"/>
    <property type="project" value="InterPro"/>
</dbReference>
<dbReference type="GO" id="GO:0005737">
    <property type="term" value="C:cytoplasm"/>
    <property type="evidence" value="ECO:0007669"/>
    <property type="project" value="UniProtKB-SubCell"/>
</dbReference>
<dbReference type="InterPro" id="IPR022816">
    <property type="entry name" value="Condensin_barren_su2"/>
</dbReference>
<protein>
    <recommendedName>
        <fullName evidence="4">Condensin complex subunit 2</fullName>
    </recommendedName>
</protein>
<organism evidence="12 13">
    <name type="scientific">Penaeus vannamei</name>
    <name type="common">Whiteleg shrimp</name>
    <name type="synonym">Litopenaeus vannamei</name>
    <dbReference type="NCBI Taxonomy" id="6689"/>
    <lineage>
        <taxon>Eukaryota</taxon>
        <taxon>Metazoa</taxon>
        <taxon>Ecdysozoa</taxon>
        <taxon>Arthropoda</taxon>
        <taxon>Crustacea</taxon>
        <taxon>Multicrustacea</taxon>
        <taxon>Malacostraca</taxon>
        <taxon>Eumalacostraca</taxon>
        <taxon>Eucarida</taxon>
        <taxon>Decapoda</taxon>
        <taxon>Dendrobranchiata</taxon>
        <taxon>Penaeoidea</taxon>
        <taxon>Penaeidae</taxon>
        <taxon>Penaeus</taxon>
    </lineage>
</organism>
<evidence type="ECO:0000256" key="11">
    <source>
        <dbReference type="SAM" id="MobiDB-lite"/>
    </source>
</evidence>
<dbReference type="Pfam" id="PF05786">
    <property type="entry name" value="Cnd2"/>
    <property type="match status" value="2"/>
</dbReference>
<dbReference type="GO" id="GO:0000796">
    <property type="term" value="C:condensin complex"/>
    <property type="evidence" value="ECO:0007669"/>
    <property type="project" value="InterPro"/>
</dbReference>
<feature type="compositionally biased region" description="Low complexity" evidence="11">
    <location>
        <begin position="64"/>
        <end position="73"/>
    </location>
</feature>
<dbReference type="GO" id="GO:0003682">
    <property type="term" value="F:chromatin binding"/>
    <property type="evidence" value="ECO:0007669"/>
    <property type="project" value="TreeGrafter"/>
</dbReference>
<comment type="similarity">
    <text evidence="3">Belongs to the CND2 (condensin subunit 2) family.</text>
</comment>
<evidence type="ECO:0000256" key="4">
    <source>
        <dbReference type="ARBA" id="ARBA00016065"/>
    </source>
</evidence>
<dbReference type="STRING" id="6689.A0A3R7QAK6"/>
<keyword evidence="8" id="KW-0498">Mitosis</keyword>
<dbReference type="AlphaFoldDB" id="A0A3R7QAK6"/>
<evidence type="ECO:0000313" key="12">
    <source>
        <dbReference type="EMBL" id="ROT72947.1"/>
    </source>
</evidence>
<sequence>MSASKRRSSVGFALSPTKRRSNQASSDTPHSRRHSIMDSIGSDNVFMDVPANNDEQEKKERQLSRLQQQMQSRNFSSPSATPGDRRKSLSSVAGLTNQQLSEHYSKCIQLSAENKISMKNAFNLQLIDYMSEMLRRKDSDMNNFQVASCTLDASTKIYAYRVDSIHTDTLKMAGSGQFLSTLQLLDDSCQMVLDSETILMDMLRDKVPTKTEFVLIPKPEDLSQRLKDKEEEEDQDAHRFDVNAVPEPLDDDPYFDADDEGIDHINGADDDDNGTVMTIGQEGCQRAPPPLMEAVHLKEHLATNPSEYSYFDSRVMSAWAGPGHWRIKALSKVRSMKSQSEDGKKKKKEFVSLVYEEQEDPEITKLFAVTRKATKLTQTTFKLWSRDKTTLPVDLHYDGRNFTKLFGRPAIIIRRQQKAAEVDDSVQEYDYDNQNDRDNYCADMDDGASGYGDHTVGYDLTEIFSQTVMGSQPAAGEDPDNKGMHFLDNLVAAPNRVAKINIGYARTAKKVDMKKLKSTLWNLLAESKYQTRRMIRGKSELFLITSFGNFSARYILFLARKAEV</sequence>
<evidence type="ECO:0000256" key="10">
    <source>
        <dbReference type="ARBA" id="ARBA00023306"/>
    </source>
</evidence>
<evidence type="ECO:0000256" key="7">
    <source>
        <dbReference type="ARBA" id="ARBA00022618"/>
    </source>
</evidence>
<evidence type="ECO:0000256" key="9">
    <source>
        <dbReference type="ARBA" id="ARBA00023067"/>
    </source>
</evidence>
<keyword evidence="6" id="KW-0963">Cytoplasm</keyword>
<keyword evidence="13" id="KW-1185">Reference proteome</keyword>
<accession>A0A3R7QAK6</accession>
<reference evidence="12 13" key="1">
    <citation type="submission" date="2018-04" db="EMBL/GenBank/DDBJ databases">
        <authorList>
            <person name="Zhang X."/>
            <person name="Yuan J."/>
            <person name="Li F."/>
            <person name="Xiang J."/>
        </authorList>
    </citation>
    <scope>NUCLEOTIDE SEQUENCE [LARGE SCALE GENOMIC DNA]</scope>
    <source>
        <tissue evidence="12">Muscle</tissue>
    </source>
</reference>
<feature type="region of interest" description="Disordered" evidence="11">
    <location>
        <begin position="1"/>
        <end position="92"/>
    </location>
</feature>
<dbReference type="PANTHER" id="PTHR13108:SF9">
    <property type="entry name" value="CONDENSIN COMPLEX SUBUNIT 2"/>
    <property type="match status" value="1"/>
</dbReference>
<dbReference type="OrthoDB" id="362021at2759"/>
<dbReference type="Proteomes" id="UP000283509">
    <property type="component" value="Unassembled WGS sequence"/>
</dbReference>
<proteinExistence type="inferred from homology"/>